<dbReference type="InterPro" id="IPR050131">
    <property type="entry name" value="Peptidase_S8_subtilisin-like"/>
</dbReference>
<dbReference type="EMBL" id="CP011801">
    <property type="protein sequence ID" value="ALA60504.1"/>
    <property type="molecule type" value="Genomic_DNA"/>
</dbReference>
<feature type="transmembrane region" description="Helical" evidence="7">
    <location>
        <begin position="21"/>
        <end position="41"/>
    </location>
</feature>
<evidence type="ECO:0000256" key="6">
    <source>
        <dbReference type="RuleBase" id="RU003355"/>
    </source>
</evidence>
<feature type="active site" description="Charge relay system" evidence="5">
    <location>
        <position position="119"/>
    </location>
</feature>
<evidence type="ECO:0000256" key="3">
    <source>
        <dbReference type="ARBA" id="ARBA00022801"/>
    </source>
</evidence>
<comment type="similarity">
    <text evidence="1 5 6">Belongs to the peptidase S8 family.</text>
</comment>
<proteinExistence type="inferred from homology"/>
<keyword evidence="4 5" id="KW-0720">Serine protease</keyword>
<dbReference type="RefSeq" id="WP_083448197.1">
    <property type="nucleotide sequence ID" value="NZ_CP011801.1"/>
</dbReference>
<evidence type="ECO:0000256" key="5">
    <source>
        <dbReference type="PROSITE-ProRule" id="PRU01240"/>
    </source>
</evidence>
<dbReference type="InterPro" id="IPR023828">
    <property type="entry name" value="Peptidase_S8_Ser-AS"/>
</dbReference>
<dbReference type="Gene3D" id="3.40.50.200">
    <property type="entry name" value="Peptidase S8/S53 domain"/>
    <property type="match status" value="1"/>
</dbReference>
<dbReference type="InterPro" id="IPR000209">
    <property type="entry name" value="Peptidase_S8/S53_dom"/>
</dbReference>
<keyword evidence="7" id="KW-0472">Membrane</keyword>
<dbReference type="PROSITE" id="PS00138">
    <property type="entry name" value="SUBTILASE_SER"/>
    <property type="match status" value="1"/>
</dbReference>
<evidence type="ECO:0000313" key="9">
    <source>
        <dbReference type="EMBL" id="ALA60504.1"/>
    </source>
</evidence>
<dbReference type="PROSITE" id="PS51892">
    <property type="entry name" value="SUBTILASE"/>
    <property type="match status" value="1"/>
</dbReference>
<dbReference type="GO" id="GO:0006508">
    <property type="term" value="P:proteolysis"/>
    <property type="evidence" value="ECO:0007669"/>
    <property type="project" value="UniProtKB-KW"/>
</dbReference>
<dbReference type="SUPFAM" id="SSF52743">
    <property type="entry name" value="Subtilisin-like"/>
    <property type="match status" value="1"/>
</dbReference>
<protein>
    <submittedName>
        <fullName evidence="9">Peptidase S8 and S53 subtilisin kexin sedolisin</fullName>
    </submittedName>
</protein>
<feature type="active site" description="Charge relay system" evidence="5">
    <location>
        <position position="174"/>
    </location>
</feature>
<keyword evidence="10" id="KW-1185">Reference proteome</keyword>
<dbReference type="Pfam" id="PF00082">
    <property type="entry name" value="Peptidase_S8"/>
    <property type="match status" value="1"/>
</dbReference>
<dbReference type="PATRIC" id="fig|42253.5.peg.4070"/>
<dbReference type="PROSITE" id="PS00136">
    <property type="entry name" value="SUBTILASE_ASP"/>
    <property type="match status" value="1"/>
</dbReference>
<dbReference type="InterPro" id="IPR015500">
    <property type="entry name" value="Peptidase_S8_subtilisin-rel"/>
</dbReference>
<dbReference type="InterPro" id="IPR023827">
    <property type="entry name" value="Peptidase_S8_Asp-AS"/>
</dbReference>
<evidence type="ECO:0000259" key="8">
    <source>
        <dbReference type="Pfam" id="PF00082"/>
    </source>
</evidence>
<feature type="active site" description="Charge relay system" evidence="5">
    <location>
        <position position="352"/>
    </location>
</feature>
<evidence type="ECO:0000313" key="10">
    <source>
        <dbReference type="Proteomes" id="UP000069205"/>
    </source>
</evidence>
<keyword evidence="3 5" id="KW-0378">Hydrolase</keyword>
<name>A0A0K2GI25_NITMO</name>
<dbReference type="CDD" id="cd07473">
    <property type="entry name" value="Peptidases_S8_Subtilisin_like"/>
    <property type="match status" value="1"/>
</dbReference>
<dbReference type="Proteomes" id="UP000069205">
    <property type="component" value="Chromosome"/>
</dbReference>
<dbReference type="PANTHER" id="PTHR43806">
    <property type="entry name" value="PEPTIDASE S8"/>
    <property type="match status" value="1"/>
</dbReference>
<gene>
    <name evidence="9" type="ORF">NITMOv2_4122</name>
</gene>
<dbReference type="InterPro" id="IPR022398">
    <property type="entry name" value="Peptidase_S8_His-AS"/>
</dbReference>
<evidence type="ECO:0000256" key="2">
    <source>
        <dbReference type="ARBA" id="ARBA00022670"/>
    </source>
</evidence>
<evidence type="ECO:0000256" key="1">
    <source>
        <dbReference type="ARBA" id="ARBA00011073"/>
    </source>
</evidence>
<dbReference type="PROSITE" id="PS00137">
    <property type="entry name" value="SUBTILASE_HIS"/>
    <property type="match status" value="1"/>
</dbReference>
<dbReference type="PRINTS" id="PR00723">
    <property type="entry name" value="SUBTILISIN"/>
</dbReference>
<dbReference type="AlphaFoldDB" id="A0A0K2GI25"/>
<dbReference type="InterPro" id="IPR034204">
    <property type="entry name" value="PfSUB1-like_cat_dom"/>
</dbReference>
<dbReference type="STRING" id="42253.NITMOv2_4122"/>
<dbReference type="OrthoDB" id="9798386at2"/>
<evidence type="ECO:0000256" key="7">
    <source>
        <dbReference type="SAM" id="Phobius"/>
    </source>
</evidence>
<reference evidence="9 10" key="1">
    <citation type="journal article" date="2015" name="Proc. Natl. Acad. Sci. U.S.A.">
        <title>Expanded metabolic versatility of ubiquitous nitrite-oxidizing bacteria from the genus Nitrospira.</title>
        <authorList>
            <person name="Koch H."/>
            <person name="Lucker S."/>
            <person name="Albertsen M."/>
            <person name="Kitzinger K."/>
            <person name="Herbold C."/>
            <person name="Spieck E."/>
            <person name="Nielsen P.H."/>
            <person name="Wagner M."/>
            <person name="Daims H."/>
        </authorList>
    </citation>
    <scope>NUCLEOTIDE SEQUENCE [LARGE SCALE GENOMIC DNA]</scope>
    <source>
        <strain evidence="9 10">NSP M-1</strain>
    </source>
</reference>
<dbReference type="PANTHER" id="PTHR43806:SF11">
    <property type="entry name" value="CEREVISIN-RELATED"/>
    <property type="match status" value="1"/>
</dbReference>
<feature type="domain" description="Peptidase S8/S53" evidence="8">
    <location>
        <begin position="113"/>
        <end position="400"/>
    </location>
</feature>
<keyword evidence="7" id="KW-0812">Transmembrane</keyword>
<accession>A0A0K2GI25</accession>
<keyword evidence="7" id="KW-1133">Transmembrane helix</keyword>
<keyword evidence="2 5" id="KW-0645">Protease</keyword>
<dbReference type="KEGG" id="nmv:NITMOv2_4122"/>
<evidence type="ECO:0000256" key="4">
    <source>
        <dbReference type="ARBA" id="ARBA00022825"/>
    </source>
</evidence>
<dbReference type="GO" id="GO:0004252">
    <property type="term" value="F:serine-type endopeptidase activity"/>
    <property type="evidence" value="ECO:0007669"/>
    <property type="project" value="UniProtKB-UniRule"/>
</dbReference>
<dbReference type="InterPro" id="IPR036852">
    <property type="entry name" value="Peptidase_S8/S53_dom_sf"/>
</dbReference>
<organism evidence="9 10">
    <name type="scientific">Nitrospira moscoviensis</name>
    <dbReference type="NCBI Taxonomy" id="42253"/>
    <lineage>
        <taxon>Bacteria</taxon>
        <taxon>Pseudomonadati</taxon>
        <taxon>Nitrospirota</taxon>
        <taxon>Nitrospiria</taxon>
        <taxon>Nitrospirales</taxon>
        <taxon>Nitrospiraceae</taxon>
        <taxon>Nitrospira</taxon>
    </lineage>
</organism>
<sequence length="513" mass="54362">MPRLLGKAENSSVSAAAQRSFSPGGVAVPVLIGLLVLFGVASSLSRGELPPVFFQSALAADAEPIRPNDPFFRSTGTWGQSFADQWGLHRIGFAPPGSAGTAWDVELPSKTPVIVAVIDTGLDYFHPDLKPENIWRNPKEQPNGVDDDGNGYIDDLIGWNFVDRNNNPWDHAGHGTHVSGIIAAATDNGEGVAGINARAQLMPLKVLNFLGRGRSTGIAEAVFYAVRQGARVINLSLGGHAISQVEQLAIDYAYEKGVLVVVASGNVAEQTADYGMAASKSVIAVAATGPDDKRAEFSNWGRSVKIAAPGVDILSLRARRTDFVLVSEAEDYRAGEAFVGPGARYYRASGTSFAAPFVAGVASLLLARNPKLTNVQVERMLLESADDVEEPGWDHFTGAGRLNAVAALKADPHYFLTVKVSQVAPVKVDGKTAIQVSGTAVGSQLKSYELQLGQGDKPASWKTVAKVDGKPVDDGVLGTFPVKDITAKGKWLVRVVAQDGKKTKEARGTLDVK</sequence>